<dbReference type="Proteomes" id="UP001142055">
    <property type="component" value="Chromosome 1"/>
</dbReference>
<dbReference type="OrthoDB" id="1431247at2759"/>
<accession>A0A9Q0MBJ5</accession>
<dbReference type="AlphaFoldDB" id="A0A9Q0MBJ5"/>
<dbReference type="SUPFAM" id="SSF49764">
    <property type="entry name" value="HSP20-like chaperones"/>
    <property type="match status" value="1"/>
</dbReference>
<sequence>MTFRVHSSAQPVDPSTFWWMNNSRVTSNPFLEFDLAQRAYEKSQKRDPLLDDIRFGLAHLSAIGEVVMKPDKYQLMLEMTNFEPDDITIRAVHNGFYVRAAHPKMIDGKKYITHHFYREYVLPHNIRPRGARAWMTSEKILFIEAPKVPFDIDLSCIDTTEIQEVNVEQSDD</sequence>
<feature type="domain" description="SHSP" evidence="3">
    <location>
        <begin position="54"/>
        <end position="168"/>
    </location>
</feature>
<proteinExistence type="inferred from homology"/>
<name>A0A9Q0MBJ5_BLOTA</name>
<evidence type="ECO:0000256" key="2">
    <source>
        <dbReference type="RuleBase" id="RU003616"/>
    </source>
</evidence>
<protein>
    <recommendedName>
        <fullName evidence="3">SHSP domain-containing protein</fullName>
    </recommendedName>
</protein>
<dbReference type="GO" id="GO:0051082">
    <property type="term" value="F:unfolded protein binding"/>
    <property type="evidence" value="ECO:0007669"/>
    <property type="project" value="TreeGrafter"/>
</dbReference>
<dbReference type="PANTHER" id="PTHR45640">
    <property type="entry name" value="HEAT SHOCK PROTEIN HSP-12.2-RELATED"/>
    <property type="match status" value="1"/>
</dbReference>
<evidence type="ECO:0000259" key="3">
    <source>
        <dbReference type="PROSITE" id="PS01031"/>
    </source>
</evidence>
<evidence type="ECO:0000256" key="1">
    <source>
        <dbReference type="PROSITE-ProRule" id="PRU00285"/>
    </source>
</evidence>
<keyword evidence="5" id="KW-1185">Reference proteome</keyword>
<dbReference type="InterPro" id="IPR002068">
    <property type="entry name" value="A-crystallin/Hsp20_dom"/>
</dbReference>
<evidence type="ECO:0000313" key="4">
    <source>
        <dbReference type="EMBL" id="KAJ6222208.1"/>
    </source>
</evidence>
<reference evidence="4" key="1">
    <citation type="submission" date="2022-12" db="EMBL/GenBank/DDBJ databases">
        <title>Genome assemblies of Blomia tropicalis.</title>
        <authorList>
            <person name="Cui Y."/>
        </authorList>
    </citation>
    <scope>NUCLEOTIDE SEQUENCE</scope>
    <source>
        <tissue evidence="4">Adult mites</tissue>
    </source>
</reference>
<dbReference type="PANTHER" id="PTHR45640:SF26">
    <property type="entry name" value="RE23625P"/>
    <property type="match status" value="1"/>
</dbReference>
<dbReference type="Pfam" id="PF00011">
    <property type="entry name" value="HSP20"/>
    <property type="match status" value="1"/>
</dbReference>
<dbReference type="GO" id="GO:0005634">
    <property type="term" value="C:nucleus"/>
    <property type="evidence" value="ECO:0007669"/>
    <property type="project" value="TreeGrafter"/>
</dbReference>
<dbReference type="GO" id="GO:0009408">
    <property type="term" value="P:response to heat"/>
    <property type="evidence" value="ECO:0007669"/>
    <property type="project" value="TreeGrafter"/>
</dbReference>
<dbReference type="PROSITE" id="PS01031">
    <property type="entry name" value="SHSP"/>
    <property type="match status" value="1"/>
</dbReference>
<dbReference type="GO" id="GO:0005737">
    <property type="term" value="C:cytoplasm"/>
    <property type="evidence" value="ECO:0007669"/>
    <property type="project" value="TreeGrafter"/>
</dbReference>
<dbReference type="EMBL" id="JAPWDV010000001">
    <property type="protein sequence ID" value="KAJ6222208.1"/>
    <property type="molecule type" value="Genomic_DNA"/>
</dbReference>
<gene>
    <name evidence="4" type="ORF">RDWZM_000753</name>
</gene>
<comment type="similarity">
    <text evidence="1 2">Belongs to the small heat shock protein (HSP20) family.</text>
</comment>
<comment type="caution">
    <text evidence="4">The sequence shown here is derived from an EMBL/GenBank/DDBJ whole genome shotgun (WGS) entry which is preliminary data.</text>
</comment>
<organism evidence="4 5">
    <name type="scientific">Blomia tropicalis</name>
    <name type="common">Mite</name>
    <dbReference type="NCBI Taxonomy" id="40697"/>
    <lineage>
        <taxon>Eukaryota</taxon>
        <taxon>Metazoa</taxon>
        <taxon>Ecdysozoa</taxon>
        <taxon>Arthropoda</taxon>
        <taxon>Chelicerata</taxon>
        <taxon>Arachnida</taxon>
        <taxon>Acari</taxon>
        <taxon>Acariformes</taxon>
        <taxon>Sarcoptiformes</taxon>
        <taxon>Astigmata</taxon>
        <taxon>Glycyphagoidea</taxon>
        <taxon>Echimyopodidae</taxon>
        <taxon>Blomia</taxon>
    </lineage>
</organism>
<dbReference type="Gene3D" id="2.60.40.790">
    <property type="match status" value="1"/>
</dbReference>
<dbReference type="InterPro" id="IPR001436">
    <property type="entry name" value="Alpha-crystallin/sHSP_animal"/>
</dbReference>
<dbReference type="GO" id="GO:0042026">
    <property type="term" value="P:protein refolding"/>
    <property type="evidence" value="ECO:0007669"/>
    <property type="project" value="TreeGrafter"/>
</dbReference>
<dbReference type="InterPro" id="IPR008978">
    <property type="entry name" value="HSP20-like_chaperone"/>
</dbReference>
<evidence type="ECO:0000313" key="5">
    <source>
        <dbReference type="Proteomes" id="UP001142055"/>
    </source>
</evidence>